<evidence type="ECO:0000256" key="5">
    <source>
        <dbReference type="SAM" id="MobiDB-lite"/>
    </source>
</evidence>
<reference evidence="8 9" key="1">
    <citation type="submission" date="2016-10" db="EMBL/GenBank/DDBJ databases">
        <authorList>
            <person name="Varghese N."/>
            <person name="Submissions S."/>
        </authorList>
    </citation>
    <scope>NUCLEOTIDE SEQUENCE [LARGE SCALE GENOMIC DNA]</scope>
    <source>
        <strain evidence="8 9">DSM 22022</strain>
    </source>
</reference>
<comment type="caution">
    <text evidence="8">The sequence shown here is derived from an EMBL/GenBank/DDBJ whole genome shotgun (WGS) entry which is preliminary data.</text>
</comment>
<gene>
    <name evidence="8" type="ORF">SAMN02910354_00488</name>
</gene>
<feature type="region of interest" description="Disordered" evidence="5">
    <location>
        <begin position="1"/>
        <end position="20"/>
    </location>
</feature>
<organism evidence="8 9">
    <name type="scientific">Basfia succiniciproducens</name>
    <dbReference type="NCBI Taxonomy" id="653940"/>
    <lineage>
        <taxon>Bacteria</taxon>
        <taxon>Pseudomonadati</taxon>
        <taxon>Pseudomonadota</taxon>
        <taxon>Gammaproteobacteria</taxon>
        <taxon>Pasteurellales</taxon>
        <taxon>Pasteurellaceae</taxon>
        <taxon>Basfia</taxon>
    </lineage>
</organism>
<accession>A0A1G5AVT0</accession>
<evidence type="ECO:0000256" key="2">
    <source>
        <dbReference type="ARBA" id="ARBA00022692"/>
    </source>
</evidence>
<proteinExistence type="predicted"/>
<dbReference type="PANTHER" id="PTHR36985">
    <property type="entry name" value="TRANSLOCATION AND ASSEMBLY MODULE SUBUNIT TAMB"/>
    <property type="match status" value="1"/>
</dbReference>
<name>A0A1G5AVT0_9PAST</name>
<dbReference type="Proteomes" id="UP000199588">
    <property type="component" value="Unassembled WGS sequence"/>
</dbReference>
<comment type="subcellular location">
    <subcellularLocation>
        <location evidence="1">Membrane</location>
        <topology evidence="1">Single-pass membrane protein</topology>
    </subcellularLocation>
</comment>
<evidence type="ECO:0000259" key="7">
    <source>
        <dbReference type="Pfam" id="PF04357"/>
    </source>
</evidence>
<dbReference type="PANTHER" id="PTHR36985:SF1">
    <property type="entry name" value="TRANSLOCATION AND ASSEMBLY MODULE SUBUNIT TAMB"/>
    <property type="match status" value="1"/>
</dbReference>
<evidence type="ECO:0000313" key="9">
    <source>
        <dbReference type="Proteomes" id="UP000199588"/>
    </source>
</evidence>
<evidence type="ECO:0000256" key="3">
    <source>
        <dbReference type="ARBA" id="ARBA00022989"/>
    </source>
</evidence>
<feature type="transmembrane region" description="Helical" evidence="6">
    <location>
        <begin position="34"/>
        <end position="55"/>
    </location>
</feature>
<protein>
    <submittedName>
        <fullName evidence="8">Autotransporter secretion inner membrane protein TamB</fullName>
    </submittedName>
</protein>
<sequence length="1301" mass="142205">MTDKIEKAKNSTREATPQSAVKNSEKTQKWCRRIFCIFCIVVLVPLIGLLGALSFESGQQGLLKLTDKMTDSLSFEQISGNLQDGLELHNIRYQSSGIDTLVEKARFQLDFSCLWRREICVEDISLQKTDIHINTALLPPSEPERKTDSGEMSRIYLPFGLTVKNVAVSELALSIDNNYLNLGVFKMAATLNNRRGLTLLPTIINDFSFVSKTSAEQQAEAEKKAEDEAKQAQPVDWAKIDEILTPALLGNLNQITLPFDIHVEDIQGQNWQYESFVDEQSQQQVIVSRFQLQADATNYDVELKTFDIVSNLADLQAQGQIRLNEDFPLNLVLHGDIHQEKTSVLPMKRLDLELSGNLKNQTALLLTTQGDVDATLKGTVELGKEKMPLDLQLTSKKAQYDFAVANLKPLKLQDINAKITGNLLDYQAEISGQVEGMGAPKTKVDLLGSGKLYQAEVKQLKLHGLEGRIDLQGDVDWQDGAKWNAELDLNKINIGAYVKDFPAVLTGKVSTSGLANSKTWRVSVPTLDLTGSVSQRPLVLKGGINLGQEALLDIPNLLMTYGENKLIAKGLLSDKSDFNLDINAPNLKGLLPDFSASLVGKAVLTGDMAEPNLDIDLKGDQIQFQDFYLAKFNVQGKINSVPQIEGNLALDVSGFNYGDINIHSVKLTAKGNEKAHELQLRSEGDPIAAQLNLSGGFDRALQQWKGTISQTDIETPIGDVTNNQFAVNYEHKSAKATISAHCWHNPDVELCFPQSFTVGQNGEIPFEMKKLDLNLVNKLTEQENMLAGILTGKGKFAWFADKPVKLDASVTSNAIYFSQKVDGKNFKLDMAKLNVNANLENNNLAVTSAIHLQNQGNVAADIKLLDIDQVGKLSGSLKMSGVNLDLINQILSNKERISGDVGAALTFAGDLNKPLINGSLDIKNMNAVVQNMPFDITDGNLALRFYGTRSSLQGYIQTPDSRLNIDGNADWQDVNHWHTAVRAKANEFKLDIPSMAKLKVSPNVEMKASPTLLELTGNVDIPWGRIAIESLPDSAVSVSSDEVILDEPPRTRIVKLATETDGMAIRSDLKINIGNDVNLEAYGLKTNLNGRLLVKQEKGQLGLYGMINLRRGRYASFGQDLLIRKGQISFNGLPSHPMLNIEAIRNPEAMEDAKVIAGVKVTGLADSPSVDVFSEPAMPQDQALSYLLTGRSLENSGEAGSGGSVGAALLGMGLAKSGKAVGSIGETFGIQDLNLGTSGIGDSSKVVVSGNLTPRLQVKYGVGLFNGLAEFTLRYRLLPRLYLQSVTGVNQAVDLLYRFEF</sequence>
<feature type="domain" description="Translocation and assembly module TamB C-terminal" evidence="7">
    <location>
        <begin position="961"/>
        <end position="1301"/>
    </location>
</feature>
<dbReference type="Pfam" id="PF04357">
    <property type="entry name" value="TamB"/>
    <property type="match status" value="1"/>
</dbReference>
<evidence type="ECO:0000256" key="1">
    <source>
        <dbReference type="ARBA" id="ARBA00004167"/>
    </source>
</evidence>
<dbReference type="InterPro" id="IPR007452">
    <property type="entry name" value="TamB_C"/>
</dbReference>
<dbReference type="EMBL" id="FMUQ01000003">
    <property type="protein sequence ID" value="SCX81963.1"/>
    <property type="molecule type" value="Genomic_DNA"/>
</dbReference>
<feature type="compositionally biased region" description="Basic and acidic residues" evidence="5">
    <location>
        <begin position="1"/>
        <end position="12"/>
    </location>
</feature>
<evidence type="ECO:0000256" key="4">
    <source>
        <dbReference type="ARBA" id="ARBA00023136"/>
    </source>
</evidence>
<keyword evidence="3 6" id="KW-1133">Transmembrane helix</keyword>
<evidence type="ECO:0000256" key="6">
    <source>
        <dbReference type="SAM" id="Phobius"/>
    </source>
</evidence>
<keyword evidence="2 6" id="KW-0812">Transmembrane</keyword>
<dbReference type="RefSeq" id="WP_090654119.1">
    <property type="nucleotide sequence ID" value="NZ_CP015031.1"/>
</dbReference>
<evidence type="ECO:0000313" key="8">
    <source>
        <dbReference type="EMBL" id="SCX81963.1"/>
    </source>
</evidence>
<keyword evidence="4 6" id="KW-0472">Membrane</keyword>
<keyword evidence="9" id="KW-1185">Reference proteome</keyword>